<comment type="caution">
    <text evidence="2">The sequence shown here is derived from an EMBL/GenBank/DDBJ whole genome shotgun (WGS) entry which is preliminary data.</text>
</comment>
<feature type="region of interest" description="Disordered" evidence="1">
    <location>
        <begin position="45"/>
        <end position="65"/>
    </location>
</feature>
<evidence type="ECO:0000313" key="2">
    <source>
        <dbReference type="EMBL" id="PFX26428.1"/>
    </source>
</evidence>
<organism evidence="2 3">
    <name type="scientific">Stylophora pistillata</name>
    <name type="common">Smooth cauliflower coral</name>
    <dbReference type="NCBI Taxonomy" id="50429"/>
    <lineage>
        <taxon>Eukaryota</taxon>
        <taxon>Metazoa</taxon>
        <taxon>Cnidaria</taxon>
        <taxon>Anthozoa</taxon>
        <taxon>Hexacorallia</taxon>
        <taxon>Scleractinia</taxon>
        <taxon>Astrocoeniina</taxon>
        <taxon>Pocilloporidae</taxon>
        <taxon>Stylophora</taxon>
    </lineage>
</organism>
<dbReference type="OrthoDB" id="5976291at2759"/>
<keyword evidence="3" id="KW-1185">Reference proteome</keyword>
<reference evidence="3" key="1">
    <citation type="journal article" date="2017" name="bioRxiv">
        <title>Comparative analysis of the genomes of Stylophora pistillata and Acropora digitifera provides evidence for extensive differences between species of corals.</title>
        <authorList>
            <person name="Voolstra C.R."/>
            <person name="Li Y."/>
            <person name="Liew Y.J."/>
            <person name="Baumgarten S."/>
            <person name="Zoccola D."/>
            <person name="Flot J.-F."/>
            <person name="Tambutte S."/>
            <person name="Allemand D."/>
            <person name="Aranda M."/>
        </authorList>
    </citation>
    <scope>NUCLEOTIDE SEQUENCE [LARGE SCALE GENOMIC DNA]</scope>
</reference>
<gene>
    <name evidence="2" type="ORF">AWC38_SpisGene8890</name>
</gene>
<protein>
    <submittedName>
        <fullName evidence="2">Uncharacterized protein</fullName>
    </submittedName>
</protein>
<dbReference type="Proteomes" id="UP000225706">
    <property type="component" value="Unassembled WGS sequence"/>
</dbReference>
<sequence>MTSSQGDLADVPGRFKKREKTSVLLLPFRMRTVFQEVQKQEWVKATKKTAEHKDQNSADSSEKPRETEQFTFEIYCEIIHKAKAKIVGKKLYPSSIRGEINTYQTNPANEGISEIKNMYGRLVKSGNVERFYASFYSAAVSNAVIYFEGLSRDAATLLSAKVADFILAGGKEKAKDSSICTCAPLTKLSAEEEAGLQYIGGYVLHKLHNKLANSKKSPEIEQAISILKAGKSDDQAVSDGQRLTSSLNRGGLWTITKNTQTIFERAEHYFRDITSKADIRKLDCTDIISRSTHDIDVVSAYHLILSDAVLTAESTVAKDVLHNIIQLYVRVRSFSFAKDIIQKHKVQAKQLKSKALRKEISRACKESENDRQS</sequence>
<evidence type="ECO:0000313" key="3">
    <source>
        <dbReference type="Proteomes" id="UP000225706"/>
    </source>
</evidence>
<name>A0A2B4SCX3_STYPI</name>
<evidence type="ECO:0000256" key="1">
    <source>
        <dbReference type="SAM" id="MobiDB-lite"/>
    </source>
</evidence>
<dbReference type="AlphaFoldDB" id="A0A2B4SCX3"/>
<proteinExistence type="predicted"/>
<accession>A0A2B4SCX3</accession>
<dbReference type="EMBL" id="LSMT01000126">
    <property type="protein sequence ID" value="PFX26428.1"/>
    <property type="molecule type" value="Genomic_DNA"/>
</dbReference>